<proteinExistence type="predicted"/>
<keyword evidence="1" id="KW-1133">Transmembrane helix</keyword>
<evidence type="ECO:0000256" key="1">
    <source>
        <dbReference type="SAM" id="Phobius"/>
    </source>
</evidence>
<comment type="caution">
    <text evidence="2">The sequence shown here is derived from an EMBL/GenBank/DDBJ whole genome shotgun (WGS) entry which is preliminary data.</text>
</comment>
<reference evidence="2 3" key="1">
    <citation type="journal article" date="2020" name="G3 (Bethesda)">
        <title>Draft Genome of the Common Snapping Turtle, Chelydra serpentina, a Model for Phenotypic Plasticity in Reptiles.</title>
        <authorList>
            <person name="Das D."/>
            <person name="Singh S.K."/>
            <person name="Bierstedt J."/>
            <person name="Erickson A."/>
            <person name="Galli G.L.J."/>
            <person name="Crossley D.A. 2nd"/>
            <person name="Rhen T."/>
        </authorList>
    </citation>
    <scope>NUCLEOTIDE SEQUENCE [LARGE SCALE GENOMIC DNA]</scope>
    <source>
        <strain evidence="2">KW</strain>
    </source>
</reference>
<name>A0A8T1SN22_CHESE</name>
<accession>A0A8T1SN22</accession>
<evidence type="ECO:0000313" key="2">
    <source>
        <dbReference type="EMBL" id="KAG6930005.1"/>
    </source>
</evidence>
<sequence length="106" mass="11993">MDQARSFPLAMRAGKEENTYVNVTRVIPSRQLGEGKLPETSQKREVVIRAVLILLSLSLGASFVTMAIMYHRELRKKHQVAEAIQRIKDSLKLRNISYSPALEQNG</sequence>
<protein>
    <submittedName>
        <fullName evidence="2">Uncharacterized protein</fullName>
    </submittedName>
</protein>
<keyword evidence="1" id="KW-0472">Membrane</keyword>
<dbReference type="Proteomes" id="UP000765507">
    <property type="component" value="Unassembled WGS sequence"/>
</dbReference>
<feature type="transmembrane region" description="Helical" evidence="1">
    <location>
        <begin position="46"/>
        <end position="70"/>
    </location>
</feature>
<dbReference type="AlphaFoldDB" id="A0A8T1SN22"/>
<evidence type="ECO:0000313" key="3">
    <source>
        <dbReference type="Proteomes" id="UP000765507"/>
    </source>
</evidence>
<organism evidence="2 3">
    <name type="scientific">Chelydra serpentina</name>
    <name type="common">Snapping turtle</name>
    <name type="synonym">Testudo serpentina</name>
    <dbReference type="NCBI Taxonomy" id="8475"/>
    <lineage>
        <taxon>Eukaryota</taxon>
        <taxon>Metazoa</taxon>
        <taxon>Chordata</taxon>
        <taxon>Craniata</taxon>
        <taxon>Vertebrata</taxon>
        <taxon>Euteleostomi</taxon>
        <taxon>Archelosauria</taxon>
        <taxon>Testudinata</taxon>
        <taxon>Testudines</taxon>
        <taxon>Cryptodira</taxon>
        <taxon>Durocryptodira</taxon>
        <taxon>Americhelydia</taxon>
        <taxon>Chelydroidea</taxon>
        <taxon>Chelydridae</taxon>
        <taxon>Chelydra</taxon>
    </lineage>
</organism>
<keyword evidence="3" id="KW-1185">Reference proteome</keyword>
<feature type="non-terminal residue" evidence="2">
    <location>
        <position position="1"/>
    </location>
</feature>
<dbReference type="EMBL" id="JAHGAV010000159">
    <property type="protein sequence ID" value="KAG6930005.1"/>
    <property type="molecule type" value="Genomic_DNA"/>
</dbReference>
<gene>
    <name evidence="2" type="ORF">G0U57_004444</name>
</gene>
<keyword evidence="1" id="KW-0812">Transmembrane</keyword>